<evidence type="ECO:0008006" key="3">
    <source>
        <dbReference type="Google" id="ProtNLM"/>
    </source>
</evidence>
<organism evidence="1 2">
    <name type="scientific">Candidatus Doudnabacteria bacterium RIFCSPHIGHO2_01_FULL_43_23</name>
    <dbReference type="NCBI Taxonomy" id="1817822"/>
    <lineage>
        <taxon>Bacteria</taxon>
        <taxon>Candidatus Doudnaibacteriota</taxon>
    </lineage>
</organism>
<proteinExistence type="predicted"/>
<dbReference type="STRING" id="1817822.A2826_02470"/>
<dbReference type="EMBL" id="MFEI01000014">
    <property type="protein sequence ID" value="OGE80966.1"/>
    <property type="molecule type" value="Genomic_DNA"/>
</dbReference>
<protein>
    <recommendedName>
        <fullName evidence="3">CopG family transcriptional regulator</fullName>
    </recommendedName>
</protein>
<comment type="caution">
    <text evidence="1">The sequence shown here is derived from an EMBL/GenBank/DDBJ whole genome shotgun (WGS) entry which is preliminary data.</text>
</comment>
<accession>A0A1F5NTH6</accession>
<reference evidence="1 2" key="1">
    <citation type="journal article" date="2016" name="Nat. Commun.">
        <title>Thousands of microbial genomes shed light on interconnected biogeochemical processes in an aquifer system.</title>
        <authorList>
            <person name="Anantharaman K."/>
            <person name="Brown C.T."/>
            <person name="Hug L.A."/>
            <person name="Sharon I."/>
            <person name="Castelle C.J."/>
            <person name="Probst A.J."/>
            <person name="Thomas B.C."/>
            <person name="Singh A."/>
            <person name="Wilkins M.J."/>
            <person name="Karaoz U."/>
            <person name="Brodie E.L."/>
            <person name="Williams K.H."/>
            <person name="Hubbard S.S."/>
            <person name="Banfield J.F."/>
        </authorList>
    </citation>
    <scope>NUCLEOTIDE SEQUENCE [LARGE SCALE GENOMIC DNA]</scope>
</reference>
<dbReference type="Proteomes" id="UP000177912">
    <property type="component" value="Unassembled WGS sequence"/>
</dbReference>
<sequence>MEKTIKIPAGLYATLEARAKLKGYPSTEDYINAILKQVAAKLGGGEDGKSYTADEEEQIKNRLKKLGYLG</sequence>
<gene>
    <name evidence="1" type="ORF">A2826_02470</name>
</gene>
<evidence type="ECO:0000313" key="2">
    <source>
        <dbReference type="Proteomes" id="UP000177912"/>
    </source>
</evidence>
<evidence type="ECO:0000313" key="1">
    <source>
        <dbReference type="EMBL" id="OGE80966.1"/>
    </source>
</evidence>
<name>A0A1F5NTH6_9BACT</name>
<dbReference type="AlphaFoldDB" id="A0A1F5NTH6"/>